<comment type="caution">
    <text evidence="4">The sequence shown here is derived from an EMBL/GenBank/DDBJ whole genome shotgun (WGS) entry which is preliminary data.</text>
</comment>
<protein>
    <recommendedName>
        <fullName evidence="3">Major facilitator superfamily (MFS) profile domain-containing protein</fullName>
    </recommendedName>
</protein>
<evidence type="ECO:0000259" key="3">
    <source>
        <dbReference type="PROSITE" id="PS50850"/>
    </source>
</evidence>
<dbReference type="InterPro" id="IPR036259">
    <property type="entry name" value="MFS_trans_sf"/>
</dbReference>
<feature type="transmembrane region" description="Helical" evidence="2">
    <location>
        <begin position="393"/>
        <end position="413"/>
    </location>
</feature>
<feature type="transmembrane region" description="Helical" evidence="2">
    <location>
        <begin position="21"/>
        <end position="48"/>
    </location>
</feature>
<feature type="transmembrane region" description="Helical" evidence="2">
    <location>
        <begin position="363"/>
        <end position="381"/>
    </location>
</feature>
<gene>
    <name evidence="4" type="ORF">OTU49_005155</name>
</gene>
<evidence type="ECO:0000256" key="1">
    <source>
        <dbReference type="ARBA" id="ARBA00004141"/>
    </source>
</evidence>
<dbReference type="Pfam" id="PF07690">
    <property type="entry name" value="MFS_1"/>
    <property type="match status" value="1"/>
</dbReference>
<name>A0AAW0YRC8_CHEQU</name>
<proteinExistence type="predicted"/>
<dbReference type="PANTHER" id="PTHR11360:SF306">
    <property type="entry name" value="RE01051P"/>
    <property type="match status" value="1"/>
</dbReference>
<dbReference type="SUPFAM" id="SSF103473">
    <property type="entry name" value="MFS general substrate transporter"/>
    <property type="match status" value="1"/>
</dbReference>
<dbReference type="Gene3D" id="1.20.1250.20">
    <property type="entry name" value="MFS general substrate transporter like domains"/>
    <property type="match status" value="1"/>
</dbReference>
<keyword evidence="2" id="KW-0812">Transmembrane</keyword>
<keyword evidence="5" id="KW-1185">Reference proteome</keyword>
<feature type="transmembrane region" description="Helical" evidence="2">
    <location>
        <begin position="419"/>
        <end position="440"/>
    </location>
</feature>
<feature type="transmembrane region" description="Helical" evidence="2">
    <location>
        <begin position="60"/>
        <end position="79"/>
    </location>
</feature>
<keyword evidence="2" id="KW-0472">Membrane</keyword>
<comment type="subcellular location">
    <subcellularLocation>
        <location evidence="1">Membrane</location>
        <topology evidence="1">Multi-pass membrane protein</topology>
    </subcellularLocation>
</comment>
<dbReference type="InterPro" id="IPR050327">
    <property type="entry name" value="Proton-linked_MCT"/>
</dbReference>
<dbReference type="Proteomes" id="UP001445076">
    <property type="component" value="Unassembled WGS sequence"/>
</dbReference>
<feature type="domain" description="Major facilitator superfamily (MFS) profile" evidence="3">
    <location>
        <begin position="21"/>
        <end position="513"/>
    </location>
</feature>
<accession>A0AAW0YRC8</accession>
<feature type="transmembrane region" description="Helical" evidence="2">
    <location>
        <begin position="326"/>
        <end position="343"/>
    </location>
</feature>
<feature type="transmembrane region" description="Helical" evidence="2">
    <location>
        <begin position="149"/>
        <end position="168"/>
    </location>
</feature>
<dbReference type="GO" id="GO:0008028">
    <property type="term" value="F:monocarboxylic acid transmembrane transporter activity"/>
    <property type="evidence" value="ECO:0007669"/>
    <property type="project" value="TreeGrafter"/>
</dbReference>
<evidence type="ECO:0000256" key="2">
    <source>
        <dbReference type="SAM" id="Phobius"/>
    </source>
</evidence>
<keyword evidence="2" id="KW-1133">Transmembrane helix</keyword>
<feature type="transmembrane region" description="Helical" evidence="2">
    <location>
        <begin position="481"/>
        <end position="502"/>
    </location>
</feature>
<dbReference type="InterPro" id="IPR011701">
    <property type="entry name" value="MFS"/>
</dbReference>
<dbReference type="InterPro" id="IPR020846">
    <property type="entry name" value="MFS_dom"/>
</dbReference>
<evidence type="ECO:0000313" key="5">
    <source>
        <dbReference type="Proteomes" id="UP001445076"/>
    </source>
</evidence>
<sequence length="527" mass="57095">MAKICMEKSNGHELSPPNGGWGWMVAFGSFLMLALLPMVSLSFSIVFSRFLTERGASSTVVAWIFNMHIFTWNLVGPLTGPLTSEFGFRKVSLLGTAVSSLSFLLIAAVDSIGGLMVLFTLSGMFGGVGCKPCYVLIPQYFDRKRGQAVAILMAGISLGQIAGPPFVRFLLEQYALKGACLIVGAIVFNSCVGAAVFQPVEWHLKPRDDENHPSLLSTDEYEEGSYIGRKEIMFDSPAKCLVPGEVERRALSRGSRHLSECSSVSLAASFIDLTSISPVSRSDNDTVPPGKEYPDGPEVSGTKRALLTVSRLARSLITDLKIFKSFRALIIAIAGVLVTNGYLNFHMMTPFVIQNAGYSLEDAAWCMSIGAVTNLVARLGTSALSDCAWFNMRVVYMIGAGIIAISTLVFSFLSDLTWMKVTIGVWGYGIGTNISLYTLIMPKYMGVENMAAIFGGQSLFMALGHIILGPLIGLVRDVSGSYAVAIQVMAFEVFLCVVLWVFMPLAVAYDKRNVEELASSEEEVAPK</sequence>
<dbReference type="GO" id="GO:0016020">
    <property type="term" value="C:membrane"/>
    <property type="evidence" value="ECO:0007669"/>
    <property type="project" value="UniProtKB-SubCell"/>
</dbReference>
<organism evidence="4 5">
    <name type="scientific">Cherax quadricarinatus</name>
    <name type="common">Australian red claw crayfish</name>
    <dbReference type="NCBI Taxonomy" id="27406"/>
    <lineage>
        <taxon>Eukaryota</taxon>
        <taxon>Metazoa</taxon>
        <taxon>Ecdysozoa</taxon>
        <taxon>Arthropoda</taxon>
        <taxon>Crustacea</taxon>
        <taxon>Multicrustacea</taxon>
        <taxon>Malacostraca</taxon>
        <taxon>Eumalacostraca</taxon>
        <taxon>Eucarida</taxon>
        <taxon>Decapoda</taxon>
        <taxon>Pleocyemata</taxon>
        <taxon>Astacidea</taxon>
        <taxon>Parastacoidea</taxon>
        <taxon>Parastacidae</taxon>
        <taxon>Cherax</taxon>
    </lineage>
</organism>
<dbReference type="PROSITE" id="PS50850">
    <property type="entry name" value="MFS"/>
    <property type="match status" value="1"/>
</dbReference>
<dbReference type="AlphaFoldDB" id="A0AAW0YRC8"/>
<feature type="transmembrane region" description="Helical" evidence="2">
    <location>
        <begin position="115"/>
        <end position="137"/>
    </location>
</feature>
<reference evidence="4 5" key="1">
    <citation type="journal article" date="2024" name="BMC Genomics">
        <title>Genome assembly of redclaw crayfish (Cherax quadricarinatus) provides insights into its immune adaptation and hypoxia tolerance.</title>
        <authorList>
            <person name="Liu Z."/>
            <person name="Zheng J."/>
            <person name="Li H."/>
            <person name="Fang K."/>
            <person name="Wang S."/>
            <person name="He J."/>
            <person name="Zhou D."/>
            <person name="Weng S."/>
            <person name="Chi M."/>
            <person name="Gu Z."/>
            <person name="He J."/>
            <person name="Li F."/>
            <person name="Wang M."/>
        </authorList>
    </citation>
    <scope>NUCLEOTIDE SEQUENCE [LARGE SCALE GENOMIC DNA]</scope>
    <source>
        <strain evidence="4">ZL_2023a</strain>
    </source>
</reference>
<dbReference type="EMBL" id="JARKIK010000001">
    <property type="protein sequence ID" value="KAK8753970.1"/>
    <property type="molecule type" value="Genomic_DNA"/>
</dbReference>
<dbReference type="PANTHER" id="PTHR11360">
    <property type="entry name" value="MONOCARBOXYLATE TRANSPORTER"/>
    <property type="match status" value="1"/>
</dbReference>
<feature type="transmembrane region" description="Helical" evidence="2">
    <location>
        <begin position="174"/>
        <end position="197"/>
    </location>
</feature>
<evidence type="ECO:0000313" key="4">
    <source>
        <dbReference type="EMBL" id="KAK8753970.1"/>
    </source>
</evidence>
<feature type="transmembrane region" description="Helical" evidence="2">
    <location>
        <begin position="452"/>
        <end position="475"/>
    </location>
</feature>